<sequence>MFEDPSFFSLTSRRKGWLSLKLALPDKPLFKTLPESTLEFGSLTTFLRILFHFFNPNPFVGVPLEFTPSALPTSTSPTVPF</sequence>
<evidence type="ECO:0000313" key="1">
    <source>
        <dbReference type="EMBL" id="ACU16416.1"/>
    </source>
</evidence>
<protein>
    <submittedName>
        <fullName evidence="1">Uncharacterized protein</fullName>
    </submittedName>
</protein>
<dbReference type="AlphaFoldDB" id="C6T415"/>
<name>C6T415_SOYBN</name>
<dbReference type="EMBL" id="BT092176">
    <property type="protein sequence ID" value="ACU16416.1"/>
    <property type="molecule type" value="mRNA"/>
</dbReference>
<organism evidence="1">
    <name type="scientific">Glycine max</name>
    <name type="common">Soybean</name>
    <name type="synonym">Glycine hispida</name>
    <dbReference type="NCBI Taxonomy" id="3847"/>
    <lineage>
        <taxon>Eukaryota</taxon>
        <taxon>Viridiplantae</taxon>
        <taxon>Streptophyta</taxon>
        <taxon>Embryophyta</taxon>
        <taxon>Tracheophyta</taxon>
        <taxon>Spermatophyta</taxon>
        <taxon>Magnoliopsida</taxon>
        <taxon>eudicotyledons</taxon>
        <taxon>Gunneridae</taxon>
        <taxon>Pentapetalae</taxon>
        <taxon>rosids</taxon>
        <taxon>fabids</taxon>
        <taxon>Fabales</taxon>
        <taxon>Fabaceae</taxon>
        <taxon>Papilionoideae</taxon>
        <taxon>50 kb inversion clade</taxon>
        <taxon>NPAAA clade</taxon>
        <taxon>indigoferoid/millettioid clade</taxon>
        <taxon>Phaseoleae</taxon>
        <taxon>Glycine</taxon>
        <taxon>Glycine subgen. Soja</taxon>
    </lineage>
</organism>
<accession>C6T415</accession>
<proteinExistence type="evidence at transcript level"/>
<reference evidence="1" key="1">
    <citation type="submission" date="2009-08" db="EMBL/GenBank/DDBJ databases">
        <authorList>
            <person name="Cheung F."/>
            <person name="Xiao Y."/>
            <person name="Chan A."/>
            <person name="Moskal W."/>
            <person name="Town C.D."/>
        </authorList>
    </citation>
    <scope>NUCLEOTIDE SEQUENCE</scope>
</reference>